<feature type="signal peptide" evidence="14">
    <location>
        <begin position="1"/>
        <end position="20"/>
    </location>
</feature>
<evidence type="ECO:0000256" key="3">
    <source>
        <dbReference type="ARBA" id="ARBA00022448"/>
    </source>
</evidence>
<keyword evidence="3 11" id="KW-0813">Transport</keyword>
<dbReference type="SMART" id="SM00965">
    <property type="entry name" value="STN"/>
    <property type="match status" value="1"/>
</dbReference>
<dbReference type="Gene3D" id="3.55.50.30">
    <property type="match status" value="1"/>
</dbReference>
<comment type="subcellular location">
    <subcellularLocation>
        <location evidence="1 11">Cell outer membrane</location>
        <topology evidence="1 11">Multi-pass membrane protein</topology>
    </subcellularLocation>
</comment>
<keyword evidence="14" id="KW-0732">Signal</keyword>
<keyword evidence="7" id="KW-0408">Iron</keyword>
<keyword evidence="5" id="KW-0410">Iron transport</keyword>
<keyword evidence="6 11" id="KW-0812">Transmembrane</keyword>
<dbReference type="AlphaFoldDB" id="A0A3M0CWV4"/>
<sequence>MGMASLLAVTVPTMYTPAFASQEQATAQALDIPAGPLDKTLFAIARRYEIDLLAPRDLVKGKQAHKVERALTFADAVAQALEGSGLDVSRRPGGQYLVVRRENVSGKPANENDAPPPDSDSDGDFAEEIIVLGIISETEGAIRIGGEEIQRNLATTIDELFRNTAAVEAIQGPGRQFFDFNLRGTEGANSVVISIDGAEKNLVTTKHGTTFNPVFIVPEFLKQVTLIRGPVSNTFGTGSIGGRVQFETIDPNDFVDGGNDFGGMFAAGAESNGNGYYGSFAGAASVNDTISILGGVSYREYDSYEDGGGEEVLNSGNETLAVLGKVQWQPSTNVDVEATYQRAEFNYIGSNIFAQSNIRQDADFENDVVDNSLSLAVDYKVESIKGLIFHADTFYTDTKHVETLLENRRGAGGDPGEFDARDIKSIGGKAYAGYRFNAAGMSHDLYVGASGVKDDLEFVGDSSDVSGTRASYGFFVQDRVKIGDYITLIPGLRYELFDLKRDNGPGSEGDFFLPKITAAVSPLGRDSGLELVGSFSKGLTAPRLSNLTVDLTTERTRRGSTTVNVILASDNIQAELSNSYELALRYRGALFGGDFLRASVGVFRNDFSNRIENVILDSRTEGNVTTITQQLQNIGEARIEGIEVDFRYDAGTYFAGGQFSASDGERKDTDVPLNSVRPVRGSLFLGVRLLDQKLELGTEMESFGSQTEFGENQNVVGDSSEGATIFNLFGAYRFSSRTALTTRINNVTDRLYRRFDQIDNSIGLNARLALNIVF</sequence>
<evidence type="ECO:0000256" key="11">
    <source>
        <dbReference type="PROSITE-ProRule" id="PRU01360"/>
    </source>
</evidence>
<dbReference type="InterPro" id="IPR039426">
    <property type="entry name" value="TonB-dep_rcpt-like"/>
</dbReference>
<evidence type="ECO:0000313" key="16">
    <source>
        <dbReference type="EMBL" id="RMB13020.1"/>
    </source>
</evidence>
<keyword evidence="8 12" id="KW-0798">TonB box</keyword>
<dbReference type="InParanoid" id="A0A3M0CWV4"/>
<evidence type="ECO:0000256" key="8">
    <source>
        <dbReference type="ARBA" id="ARBA00023077"/>
    </source>
</evidence>
<dbReference type="SUPFAM" id="SSF56935">
    <property type="entry name" value="Porins"/>
    <property type="match status" value="1"/>
</dbReference>
<dbReference type="InterPro" id="IPR011662">
    <property type="entry name" value="Secretin/TonB_short_N"/>
</dbReference>
<dbReference type="InterPro" id="IPR012910">
    <property type="entry name" value="Plug_dom"/>
</dbReference>
<dbReference type="GO" id="GO:0015344">
    <property type="term" value="F:siderophore uptake transmembrane transporter activity"/>
    <property type="evidence" value="ECO:0007669"/>
    <property type="project" value="TreeGrafter"/>
</dbReference>
<keyword evidence="9 11" id="KW-0472">Membrane</keyword>
<evidence type="ECO:0000256" key="9">
    <source>
        <dbReference type="ARBA" id="ARBA00023136"/>
    </source>
</evidence>
<feature type="region of interest" description="Disordered" evidence="13">
    <location>
        <begin position="101"/>
        <end position="122"/>
    </location>
</feature>
<dbReference type="GO" id="GO:0009279">
    <property type="term" value="C:cell outer membrane"/>
    <property type="evidence" value="ECO:0007669"/>
    <property type="project" value="UniProtKB-SubCell"/>
</dbReference>
<evidence type="ECO:0000256" key="6">
    <source>
        <dbReference type="ARBA" id="ARBA00022692"/>
    </source>
</evidence>
<evidence type="ECO:0000256" key="1">
    <source>
        <dbReference type="ARBA" id="ARBA00004571"/>
    </source>
</evidence>
<name>A0A3M0CWV4_9PROT</name>
<dbReference type="Proteomes" id="UP000271227">
    <property type="component" value="Unassembled WGS sequence"/>
</dbReference>
<feature type="domain" description="Secretin/TonB short N-terminal" evidence="15">
    <location>
        <begin position="50"/>
        <end position="101"/>
    </location>
</feature>
<evidence type="ECO:0000256" key="10">
    <source>
        <dbReference type="ARBA" id="ARBA00023237"/>
    </source>
</evidence>
<comment type="caution">
    <text evidence="16">The sequence shown here is derived from an EMBL/GenBank/DDBJ whole genome shotgun (WGS) entry which is preliminary data.</text>
</comment>
<evidence type="ECO:0000256" key="12">
    <source>
        <dbReference type="RuleBase" id="RU003357"/>
    </source>
</evidence>
<evidence type="ECO:0000256" key="14">
    <source>
        <dbReference type="SAM" id="SignalP"/>
    </source>
</evidence>
<accession>A0A3M0CWV4</accession>
<evidence type="ECO:0000256" key="5">
    <source>
        <dbReference type="ARBA" id="ARBA00022496"/>
    </source>
</evidence>
<reference evidence="16 17" key="1">
    <citation type="submission" date="2018-10" db="EMBL/GenBank/DDBJ databases">
        <title>Genomic Encyclopedia of Archaeal and Bacterial Type Strains, Phase II (KMG-II): from individual species to whole genera.</title>
        <authorList>
            <person name="Goeker M."/>
        </authorList>
    </citation>
    <scope>NUCLEOTIDE SEQUENCE [LARGE SCALE GENOMIC DNA]</scope>
    <source>
        <strain evidence="16 17">DSM 25217</strain>
    </source>
</reference>
<evidence type="ECO:0000256" key="7">
    <source>
        <dbReference type="ARBA" id="ARBA00023004"/>
    </source>
</evidence>
<dbReference type="InterPro" id="IPR037066">
    <property type="entry name" value="Plug_dom_sf"/>
</dbReference>
<organism evidence="16 17">
    <name type="scientific">Eilatimonas milleporae</name>
    <dbReference type="NCBI Taxonomy" id="911205"/>
    <lineage>
        <taxon>Bacteria</taxon>
        <taxon>Pseudomonadati</taxon>
        <taxon>Pseudomonadota</taxon>
        <taxon>Alphaproteobacteria</taxon>
        <taxon>Kordiimonadales</taxon>
        <taxon>Kordiimonadaceae</taxon>
        <taxon>Eilatimonas</taxon>
    </lineage>
</organism>
<dbReference type="GO" id="GO:0044718">
    <property type="term" value="P:siderophore transmembrane transport"/>
    <property type="evidence" value="ECO:0007669"/>
    <property type="project" value="TreeGrafter"/>
</dbReference>
<comment type="similarity">
    <text evidence="2 11 12">Belongs to the TonB-dependent receptor family.</text>
</comment>
<dbReference type="Gene3D" id="2.40.170.20">
    <property type="entry name" value="TonB-dependent receptor, beta-barrel domain"/>
    <property type="match status" value="1"/>
</dbReference>
<evidence type="ECO:0000259" key="15">
    <source>
        <dbReference type="SMART" id="SM00965"/>
    </source>
</evidence>
<proteinExistence type="inferred from homology"/>
<dbReference type="CDD" id="cd01347">
    <property type="entry name" value="ligand_gated_channel"/>
    <property type="match status" value="1"/>
</dbReference>
<evidence type="ECO:0000256" key="4">
    <source>
        <dbReference type="ARBA" id="ARBA00022452"/>
    </source>
</evidence>
<keyword evidence="10 11" id="KW-0998">Cell outer membrane</keyword>
<keyword evidence="17" id="KW-1185">Reference proteome</keyword>
<keyword evidence="16" id="KW-0675">Receptor</keyword>
<dbReference type="PANTHER" id="PTHR30069">
    <property type="entry name" value="TONB-DEPENDENT OUTER MEMBRANE RECEPTOR"/>
    <property type="match status" value="1"/>
</dbReference>
<dbReference type="InterPro" id="IPR000531">
    <property type="entry name" value="Beta-barrel_TonB"/>
</dbReference>
<dbReference type="InterPro" id="IPR036942">
    <property type="entry name" value="Beta-barrel_TonB_sf"/>
</dbReference>
<evidence type="ECO:0000256" key="2">
    <source>
        <dbReference type="ARBA" id="ARBA00009810"/>
    </source>
</evidence>
<keyword evidence="4 11" id="KW-1134">Transmembrane beta strand</keyword>
<dbReference type="Pfam" id="PF07715">
    <property type="entry name" value="Plug"/>
    <property type="match status" value="1"/>
</dbReference>
<dbReference type="PROSITE" id="PS52016">
    <property type="entry name" value="TONB_DEPENDENT_REC_3"/>
    <property type="match status" value="1"/>
</dbReference>
<feature type="chain" id="PRO_5018176486" evidence="14">
    <location>
        <begin position="21"/>
        <end position="774"/>
    </location>
</feature>
<evidence type="ECO:0000256" key="13">
    <source>
        <dbReference type="SAM" id="MobiDB-lite"/>
    </source>
</evidence>
<protein>
    <submittedName>
        <fullName evidence="16">TonB-dependent heme/hemoglobin receptor</fullName>
    </submittedName>
</protein>
<dbReference type="Pfam" id="PF00593">
    <property type="entry name" value="TonB_dep_Rec_b-barrel"/>
    <property type="match status" value="1"/>
</dbReference>
<dbReference type="Gene3D" id="2.170.130.10">
    <property type="entry name" value="TonB-dependent receptor, plug domain"/>
    <property type="match status" value="1"/>
</dbReference>
<keyword evidence="5" id="KW-0406">Ion transport</keyword>
<evidence type="ECO:0000313" key="17">
    <source>
        <dbReference type="Proteomes" id="UP000271227"/>
    </source>
</evidence>
<dbReference type="EMBL" id="REFR01000001">
    <property type="protein sequence ID" value="RMB13020.1"/>
    <property type="molecule type" value="Genomic_DNA"/>
</dbReference>
<gene>
    <name evidence="16" type="ORF">BXY39_0010</name>
</gene>
<dbReference type="PANTHER" id="PTHR30069:SF41">
    <property type="entry name" value="HEME_HEMOPEXIN UTILIZATION PROTEIN C"/>
    <property type="match status" value="1"/>
</dbReference>